<dbReference type="AlphaFoldDB" id="A0A8T1A5A8"/>
<dbReference type="Proteomes" id="UP000736787">
    <property type="component" value="Unassembled WGS sequence"/>
</dbReference>
<sequence length="35" mass="4334">MPSVEYLRRRRGEWLLQLASWREPAFLTWSTANRR</sequence>
<reference evidence="1" key="1">
    <citation type="submission" date="2018-10" db="EMBL/GenBank/DDBJ databases">
        <title>Effector identification in a new, highly contiguous assembly of the strawberry crown rot pathogen Phytophthora cactorum.</title>
        <authorList>
            <person name="Armitage A.D."/>
            <person name="Nellist C.F."/>
            <person name="Bates H."/>
            <person name="Vickerstaff R.J."/>
            <person name="Harrison R.J."/>
        </authorList>
    </citation>
    <scope>NUCLEOTIDE SEQUENCE</scope>
    <source>
        <strain evidence="1">4040</strain>
    </source>
</reference>
<gene>
    <name evidence="1" type="ORF">PC117_g27934</name>
</gene>
<proteinExistence type="predicted"/>
<organism evidence="1 2">
    <name type="scientific">Phytophthora cactorum</name>
    <dbReference type="NCBI Taxonomy" id="29920"/>
    <lineage>
        <taxon>Eukaryota</taxon>
        <taxon>Sar</taxon>
        <taxon>Stramenopiles</taxon>
        <taxon>Oomycota</taxon>
        <taxon>Peronosporomycetes</taxon>
        <taxon>Peronosporales</taxon>
        <taxon>Peronosporaceae</taxon>
        <taxon>Phytophthora</taxon>
    </lineage>
</organism>
<comment type="caution">
    <text evidence="1">The sequence shown here is derived from an EMBL/GenBank/DDBJ whole genome shotgun (WGS) entry which is preliminary data.</text>
</comment>
<evidence type="ECO:0000313" key="2">
    <source>
        <dbReference type="Proteomes" id="UP000736787"/>
    </source>
</evidence>
<name>A0A8T1A5A8_9STRA</name>
<protein>
    <submittedName>
        <fullName evidence="1">Uncharacterized protein</fullName>
    </submittedName>
</protein>
<accession>A0A8T1A5A8</accession>
<evidence type="ECO:0000313" key="1">
    <source>
        <dbReference type="EMBL" id="KAG2872866.1"/>
    </source>
</evidence>
<dbReference type="EMBL" id="RCMK01003992">
    <property type="protein sequence ID" value="KAG2872866.1"/>
    <property type="molecule type" value="Genomic_DNA"/>
</dbReference>